<reference evidence="3" key="1">
    <citation type="submission" date="2017-02" db="UniProtKB">
        <authorList>
            <consortium name="WormBaseParasite"/>
        </authorList>
    </citation>
    <scope>IDENTIFICATION</scope>
</reference>
<organism evidence="3">
    <name type="scientific">Taenia asiatica</name>
    <name type="common">Asian tapeworm</name>
    <dbReference type="NCBI Taxonomy" id="60517"/>
    <lineage>
        <taxon>Eukaryota</taxon>
        <taxon>Metazoa</taxon>
        <taxon>Spiralia</taxon>
        <taxon>Lophotrochozoa</taxon>
        <taxon>Platyhelminthes</taxon>
        <taxon>Cestoda</taxon>
        <taxon>Eucestoda</taxon>
        <taxon>Cyclophyllidea</taxon>
        <taxon>Taeniidae</taxon>
        <taxon>Taenia</taxon>
    </lineage>
</organism>
<proteinExistence type="predicted"/>
<sequence>LSTLIAPYVISPTFLKPKNLVHPFIFEDTDGDFPKSSISATPAEFAHTVTEVVINHDGDGDDSGFQSHCVEKTFDPRTPVNSHLRRESDDGTPSSIGSSEKSVVSSGAQRVVSDITSHSRPVTFTPSRVKRRSLFTLRSSNSSPPPPPPTIADRSHQKPLSMRMSTSISQEHSSNSCRRVKDGNHLVAHTVAERRARAEALEVERRRARRAILEASEAALEAARQRAHSLRAARSLELRNREEERHARVVARRKLLEEERKEYLIRRITSTATITETGDHSHRLRSLRNPKPKVSVCGFASELDPSDPRYCPFGFGSCTRRDVCPSPMQQLAVIRKTESCSGRGGFRHAAISKLSTSFTVESQGRLMTNADAKFASTQSGSNKPPKDRNINSTPSKRRQSGSAIPKSSTNSNRSFATAPKSSNSELFAIPLTPLSTALILCVIGIPFLSYPNEVNDKQIYYSNNPLSPKVKT</sequence>
<feature type="compositionally biased region" description="Polar residues" evidence="2">
    <location>
        <begin position="163"/>
        <end position="177"/>
    </location>
</feature>
<evidence type="ECO:0000313" key="3">
    <source>
        <dbReference type="WBParaSite" id="TASK_0000905301-mRNA-1"/>
    </source>
</evidence>
<protein>
    <submittedName>
        <fullName evidence="3">TPX2 domain-containing protein</fullName>
    </submittedName>
</protein>
<accession>A0A0R3WE31</accession>
<evidence type="ECO:0000256" key="2">
    <source>
        <dbReference type="SAM" id="MobiDB-lite"/>
    </source>
</evidence>
<feature type="region of interest" description="Disordered" evidence="2">
    <location>
        <begin position="374"/>
        <end position="419"/>
    </location>
</feature>
<feature type="compositionally biased region" description="Polar residues" evidence="2">
    <location>
        <begin position="114"/>
        <end position="126"/>
    </location>
</feature>
<dbReference type="WBParaSite" id="TASK_0000905301-mRNA-1">
    <property type="protein sequence ID" value="TASK_0000905301-mRNA-1"/>
    <property type="gene ID" value="TASK_0000905301"/>
</dbReference>
<feature type="coiled-coil region" evidence="1">
    <location>
        <begin position="191"/>
        <end position="259"/>
    </location>
</feature>
<feature type="region of interest" description="Disordered" evidence="2">
    <location>
        <begin position="57"/>
        <end position="179"/>
    </location>
</feature>
<feature type="compositionally biased region" description="Low complexity" evidence="2">
    <location>
        <begin position="94"/>
        <end position="107"/>
    </location>
</feature>
<evidence type="ECO:0000256" key="1">
    <source>
        <dbReference type="SAM" id="Coils"/>
    </source>
</evidence>
<keyword evidence="1" id="KW-0175">Coiled coil</keyword>
<dbReference type="AlphaFoldDB" id="A0A0R3WE31"/>
<feature type="compositionally biased region" description="Polar residues" evidence="2">
    <location>
        <begin position="390"/>
        <end position="419"/>
    </location>
</feature>
<name>A0A0R3WE31_TAEAS</name>